<reference evidence="1" key="1">
    <citation type="submission" date="2023-05" db="EMBL/GenBank/DDBJ databases">
        <title>Colonisation of extended spectrum b-lactamase- and carbapenemase-producing bacteria on hospital surfaces from low- and middle-income countries.</title>
        <authorList>
            <person name="Nieto-Rosado M."/>
            <person name="Sands K."/>
            <person name="Iregbu K."/>
            <person name="Zahra R."/>
            <person name="Mazarati J.B."/>
            <person name="Mehtar S."/>
            <person name="Barnards-Group B."/>
            <person name="Walsh T.R."/>
        </authorList>
    </citation>
    <scope>NUCLEOTIDE SEQUENCE</scope>
    <source>
        <strain evidence="1">PP-E493</strain>
    </source>
</reference>
<dbReference type="Proteomes" id="UP001187859">
    <property type="component" value="Unassembled WGS sequence"/>
</dbReference>
<gene>
    <name evidence="1" type="ORF">QM089_24060</name>
</gene>
<accession>A0AAE4TRF4</accession>
<evidence type="ECO:0000313" key="1">
    <source>
        <dbReference type="EMBL" id="MDV5393264.1"/>
    </source>
</evidence>
<dbReference type="RefSeq" id="WP_014611564.1">
    <property type="nucleotide sequence ID" value="NZ_CP091834.1"/>
</dbReference>
<dbReference type="EMBL" id="JASGOQ010000003">
    <property type="protein sequence ID" value="MDV5393264.1"/>
    <property type="molecule type" value="Genomic_DNA"/>
</dbReference>
<sequence length="104" mass="11719">MALTQEQAEHFHAIHGRIQDDSRYITEDDLKLAVNAAYLMLEQANSRITELDKAVCEEIGNRDNWEERASKLAYAVGEYFGESVGEHSSANCPITIAHELLNQI</sequence>
<organism evidence="1 2">
    <name type="scientific">Shewanella xiamenensis</name>
    <dbReference type="NCBI Taxonomy" id="332186"/>
    <lineage>
        <taxon>Bacteria</taxon>
        <taxon>Pseudomonadati</taxon>
        <taxon>Pseudomonadota</taxon>
        <taxon>Gammaproteobacteria</taxon>
        <taxon>Alteromonadales</taxon>
        <taxon>Shewanellaceae</taxon>
        <taxon>Shewanella</taxon>
    </lineage>
</organism>
<name>A0AAE4TRF4_9GAMM</name>
<dbReference type="AlphaFoldDB" id="A0AAE4TRF4"/>
<protein>
    <submittedName>
        <fullName evidence="1">Uncharacterized protein</fullName>
    </submittedName>
</protein>
<comment type="caution">
    <text evidence="1">The sequence shown here is derived from an EMBL/GenBank/DDBJ whole genome shotgun (WGS) entry which is preliminary data.</text>
</comment>
<proteinExistence type="predicted"/>
<evidence type="ECO:0000313" key="2">
    <source>
        <dbReference type="Proteomes" id="UP001187859"/>
    </source>
</evidence>